<dbReference type="InterPro" id="IPR003599">
    <property type="entry name" value="Ig_sub"/>
</dbReference>
<name>A0ABD0WWZ8_UMBPY</name>
<dbReference type="Proteomes" id="UP001557470">
    <property type="component" value="Unassembled WGS sequence"/>
</dbReference>
<evidence type="ECO:0000313" key="4">
    <source>
        <dbReference type="EMBL" id="KAL0984888.1"/>
    </source>
</evidence>
<organism evidence="4 5">
    <name type="scientific">Umbra pygmaea</name>
    <name type="common">Eastern mudminnow</name>
    <dbReference type="NCBI Taxonomy" id="75934"/>
    <lineage>
        <taxon>Eukaryota</taxon>
        <taxon>Metazoa</taxon>
        <taxon>Chordata</taxon>
        <taxon>Craniata</taxon>
        <taxon>Vertebrata</taxon>
        <taxon>Euteleostomi</taxon>
        <taxon>Actinopterygii</taxon>
        <taxon>Neopterygii</taxon>
        <taxon>Teleostei</taxon>
        <taxon>Protacanthopterygii</taxon>
        <taxon>Esociformes</taxon>
        <taxon>Umbridae</taxon>
        <taxon>Umbra</taxon>
    </lineage>
</organism>
<evidence type="ECO:0000256" key="2">
    <source>
        <dbReference type="SAM" id="SignalP"/>
    </source>
</evidence>
<proteinExistence type="predicted"/>
<keyword evidence="5" id="KW-1185">Reference proteome</keyword>
<feature type="transmembrane region" description="Helical" evidence="1">
    <location>
        <begin position="222"/>
        <end position="248"/>
    </location>
</feature>
<dbReference type="PROSITE" id="PS50835">
    <property type="entry name" value="IG_LIKE"/>
    <property type="match status" value="2"/>
</dbReference>
<dbReference type="EMBL" id="JAGEUA010000004">
    <property type="protein sequence ID" value="KAL0984888.1"/>
    <property type="molecule type" value="Genomic_DNA"/>
</dbReference>
<evidence type="ECO:0000313" key="5">
    <source>
        <dbReference type="Proteomes" id="UP001557470"/>
    </source>
</evidence>
<evidence type="ECO:0000256" key="1">
    <source>
        <dbReference type="SAM" id="Phobius"/>
    </source>
</evidence>
<comment type="caution">
    <text evidence="4">The sequence shown here is derived from an EMBL/GenBank/DDBJ whole genome shotgun (WGS) entry which is preliminary data.</text>
</comment>
<protein>
    <recommendedName>
        <fullName evidence="3">Ig-like domain-containing protein</fullName>
    </recommendedName>
</protein>
<reference evidence="4 5" key="1">
    <citation type="submission" date="2024-06" db="EMBL/GenBank/DDBJ databases">
        <authorList>
            <person name="Pan Q."/>
            <person name="Wen M."/>
            <person name="Jouanno E."/>
            <person name="Zahm M."/>
            <person name="Klopp C."/>
            <person name="Cabau C."/>
            <person name="Louis A."/>
            <person name="Berthelot C."/>
            <person name="Parey E."/>
            <person name="Roest Crollius H."/>
            <person name="Montfort J."/>
            <person name="Robinson-Rechavi M."/>
            <person name="Bouchez O."/>
            <person name="Lampietro C."/>
            <person name="Lopez Roques C."/>
            <person name="Donnadieu C."/>
            <person name="Postlethwait J."/>
            <person name="Bobe J."/>
            <person name="Verreycken H."/>
            <person name="Guiguen Y."/>
        </authorList>
    </citation>
    <scope>NUCLEOTIDE SEQUENCE [LARGE SCALE GENOMIC DNA]</scope>
    <source>
        <strain evidence="4">Up_M1</strain>
        <tissue evidence="4">Testis</tissue>
    </source>
</reference>
<feature type="domain" description="Ig-like" evidence="3">
    <location>
        <begin position="119"/>
        <end position="212"/>
    </location>
</feature>
<dbReference type="Gene3D" id="2.60.40.10">
    <property type="entry name" value="Immunoglobulins"/>
    <property type="match status" value="2"/>
</dbReference>
<feature type="chain" id="PRO_5044889924" description="Ig-like domain-containing protein" evidence="2">
    <location>
        <begin position="19"/>
        <end position="284"/>
    </location>
</feature>
<keyword evidence="1" id="KW-0472">Membrane</keyword>
<gene>
    <name evidence="4" type="ORF">UPYG_G00149980</name>
</gene>
<feature type="signal peptide" evidence="2">
    <location>
        <begin position="1"/>
        <end position="18"/>
    </location>
</feature>
<dbReference type="SMART" id="SM00409">
    <property type="entry name" value="IG"/>
    <property type="match status" value="1"/>
</dbReference>
<dbReference type="SUPFAM" id="SSF48726">
    <property type="entry name" value="Immunoglobulin"/>
    <property type="match status" value="2"/>
</dbReference>
<keyword evidence="1" id="KW-1133">Transmembrane helix</keyword>
<feature type="domain" description="Ig-like" evidence="3">
    <location>
        <begin position="4"/>
        <end position="116"/>
    </location>
</feature>
<accession>A0ABD0WWZ8</accession>
<dbReference type="CDD" id="cd00098">
    <property type="entry name" value="IgC1"/>
    <property type="match status" value="1"/>
</dbReference>
<keyword evidence="1" id="KW-0812">Transmembrane</keyword>
<dbReference type="InterPro" id="IPR013783">
    <property type="entry name" value="Ig-like_fold"/>
</dbReference>
<sequence length="284" mass="30919">MEMPIFLALLIFAGAVVYQYPESLTVTQGTNVSFQCDISELLGECTYVVWWHVGPLRKLTLWPQETYRSHTRKSVCLLNIPNANLTSVGTFYCAMINGAMLHIGNGSVLTISESFTAEPSLEVLVPTDLQGEWSSSVPLLCLVSGLDPSQATVYWEVEGNVQSSERLPDVLSEKAGSVRVQLSVPGHTWAEGAKVTCCLETSGGVRMNKTVSRTEMESSGPWVVLSISLGSMCMVLSIGLIIVTVYVCRLTHNPGMKKYEHNKDRAQGVTEVQYASLKFGAGCG</sequence>
<dbReference type="InterPro" id="IPR036179">
    <property type="entry name" value="Ig-like_dom_sf"/>
</dbReference>
<evidence type="ECO:0000259" key="3">
    <source>
        <dbReference type="PROSITE" id="PS50835"/>
    </source>
</evidence>
<dbReference type="InterPro" id="IPR007110">
    <property type="entry name" value="Ig-like_dom"/>
</dbReference>
<dbReference type="AlphaFoldDB" id="A0ABD0WWZ8"/>
<keyword evidence="2" id="KW-0732">Signal</keyword>